<dbReference type="NCBIfam" id="TIGR00621">
    <property type="entry name" value="ssb"/>
    <property type="match status" value="1"/>
</dbReference>
<comment type="caution">
    <text evidence="4">The sequence shown here is derived from an EMBL/GenBank/DDBJ whole genome shotgun (WGS) entry which is preliminary data.</text>
</comment>
<keyword evidence="2" id="KW-0235">DNA replication</keyword>
<organism evidence="4 5">
    <name type="scientific">Schleiferilactobacillus harbinensis DSM 16991</name>
    <dbReference type="NCBI Taxonomy" id="1122147"/>
    <lineage>
        <taxon>Bacteria</taxon>
        <taxon>Bacillati</taxon>
        <taxon>Bacillota</taxon>
        <taxon>Bacilli</taxon>
        <taxon>Lactobacillales</taxon>
        <taxon>Lactobacillaceae</taxon>
        <taxon>Schleiferilactobacillus</taxon>
    </lineage>
</organism>
<dbReference type="GeneID" id="78510749"/>
<dbReference type="PATRIC" id="fig|1122147.4.peg.2233"/>
<protein>
    <recommendedName>
        <fullName evidence="2 3">Single-stranded DNA-binding protein</fullName>
        <shortName evidence="2">SSB</shortName>
    </recommendedName>
</protein>
<dbReference type="Pfam" id="PF00436">
    <property type="entry name" value="SSB"/>
    <property type="match status" value="1"/>
</dbReference>
<accession>A0A0R1XHW9</accession>
<dbReference type="InterPro" id="IPR012340">
    <property type="entry name" value="NA-bd_OB-fold"/>
</dbReference>
<dbReference type="GO" id="GO:0006310">
    <property type="term" value="P:DNA recombination"/>
    <property type="evidence" value="ECO:0007669"/>
    <property type="project" value="UniProtKB-UniRule"/>
</dbReference>
<proteinExistence type="inferred from homology"/>
<evidence type="ECO:0000313" key="4">
    <source>
        <dbReference type="EMBL" id="KRM28068.1"/>
    </source>
</evidence>
<keyword evidence="1 2" id="KW-0238">DNA-binding</keyword>
<dbReference type="GO" id="GO:0003697">
    <property type="term" value="F:single-stranded DNA binding"/>
    <property type="evidence" value="ECO:0007669"/>
    <property type="project" value="UniProtKB-UniRule"/>
</dbReference>
<dbReference type="GO" id="GO:0006281">
    <property type="term" value="P:DNA repair"/>
    <property type="evidence" value="ECO:0007669"/>
    <property type="project" value="UniProtKB-UniRule"/>
</dbReference>
<dbReference type="PROSITE" id="PS50935">
    <property type="entry name" value="SSB"/>
    <property type="match status" value="1"/>
</dbReference>
<evidence type="ECO:0000256" key="2">
    <source>
        <dbReference type="HAMAP-Rule" id="MF_00984"/>
    </source>
</evidence>
<dbReference type="PANTHER" id="PTHR10302">
    <property type="entry name" value="SINGLE-STRANDED DNA-BINDING PROTEIN"/>
    <property type="match status" value="1"/>
</dbReference>
<evidence type="ECO:0000256" key="3">
    <source>
        <dbReference type="PIRNR" id="PIRNR002070"/>
    </source>
</evidence>
<comment type="function">
    <text evidence="2">Plays an important role in DNA replication, recombination and repair. Binds to ssDNA and to an array of partner proteins to recruit them to their sites of action during DNA metabolism.</text>
</comment>
<dbReference type="Proteomes" id="UP000050949">
    <property type="component" value="Unassembled WGS sequence"/>
</dbReference>
<evidence type="ECO:0000313" key="5">
    <source>
        <dbReference type="Proteomes" id="UP000050949"/>
    </source>
</evidence>
<gene>
    <name evidence="4" type="ORF">FC91_GL002159</name>
</gene>
<dbReference type="HAMAP" id="MF_00984">
    <property type="entry name" value="SSB"/>
    <property type="match status" value="1"/>
</dbReference>
<reference evidence="4 5" key="1">
    <citation type="journal article" date="2015" name="Genome Announc.">
        <title>Expanding the biotechnology potential of lactobacilli through comparative genomics of 213 strains and associated genera.</title>
        <authorList>
            <person name="Sun Z."/>
            <person name="Harris H.M."/>
            <person name="McCann A."/>
            <person name="Guo C."/>
            <person name="Argimon S."/>
            <person name="Zhang W."/>
            <person name="Yang X."/>
            <person name="Jeffery I.B."/>
            <person name="Cooney J.C."/>
            <person name="Kagawa T.F."/>
            <person name="Liu W."/>
            <person name="Song Y."/>
            <person name="Salvetti E."/>
            <person name="Wrobel A."/>
            <person name="Rasinkangas P."/>
            <person name="Parkhill J."/>
            <person name="Rea M.C."/>
            <person name="O'Sullivan O."/>
            <person name="Ritari J."/>
            <person name="Douillard F.P."/>
            <person name="Paul Ross R."/>
            <person name="Yang R."/>
            <person name="Briner A.E."/>
            <person name="Felis G.E."/>
            <person name="de Vos W.M."/>
            <person name="Barrangou R."/>
            <person name="Klaenhammer T.R."/>
            <person name="Caufield P.W."/>
            <person name="Cui Y."/>
            <person name="Zhang H."/>
            <person name="O'Toole P.W."/>
        </authorList>
    </citation>
    <scope>NUCLEOTIDE SEQUENCE [LARGE SCALE GENOMIC DNA]</scope>
    <source>
        <strain evidence="4 5">DSM 16991</strain>
    </source>
</reference>
<sequence length="145" mass="15787">MINRVTLVGRLVRDVELKYTPGGTARAWFNLAVTRNFKNANGERDSDFIECTVWGKSAESFVNFTCKGSLVGIEGQIRTRSYEKDGQKVYASAVSVDSFALLESKAITDARRAGQPVTTAGKDDNVFVAAGNGENIDIADDDLPF</sequence>
<comment type="caution">
    <text evidence="2">Lacks conserved residue(s) required for the propagation of feature annotation.</text>
</comment>
<keyword evidence="2" id="KW-0227">DNA damage</keyword>
<dbReference type="InterPro" id="IPR000424">
    <property type="entry name" value="Primosome_PriB/ssb"/>
</dbReference>
<dbReference type="CDD" id="cd04496">
    <property type="entry name" value="SSB_OBF"/>
    <property type="match status" value="1"/>
</dbReference>
<name>A0A0R1XHW9_9LACO</name>
<dbReference type="PIRSF" id="PIRSF002070">
    <property type="entry name" value="SSB"/>
    <property type="match status" value="1"/>
</dbReference>
<evidence type="ECO:0000256" key="1">
    <source>
        <dbReference type="ARBA" id="ARBA00023125"/>
    </source>
</evidence>
<dbReference type="eggNOG" id="COG0629">
    <property type="taxonomic scope" value="Bacteria"/>
</dbReference>
<dbReference type="InterPro" id="IPR011344">
    <property type="entry name" value="ssDNA-bd"/>
</dbReference>
<comment type="subunit">
    <text evidence="2">Homotetramer.</text>
</comment>
<dbReference type="SUPFAM" id="SSF50249">
    <property type="entry name" value="Nucleic acid-binding proteins"/>
    <property type="match status" value="1"/>
</dbReference>
<dbReference type="Gene3D" id="2.40.50.140">
    <property type="entry name" value="Nucleic acid-binding proteins"/>
    <property type="match status" value="1"/>
</dbReference>
<dbReference type="RefSeq" id="WP_027828809.1">
    <property type="nucleotide sequence ID" value="NZ_AUEH01000029.1"/>
</dbReference>
<dbReference type="OrthoDB" id="9809878at2"/>
<keyword evidence="2" id="KW-0233">DNA recombination</keyword>
<dbReference type="AlphaFoldDB" id="A0A0R1XHW9"/>
<keyword evidence="2" id="KW-0234">DNA repair</keyword>
<dbReference type="PANTHER" id="PTHR10302:SF27">
    <property type="entry name" value="SINGLE-STRANDED DNA-BINDING PROTEIN"/>
    <property type="match status" value="1"/>
</dbReference>
<dbReference type="GO" id="GO:0006260">
    <property type="term" value="P:DNA replication"/>
    <property type="evidence" value="ECO:0007669"/>
    <property type="project" value="UniProtKB-UniRule"/>
</dbReference>
<feature type="short sequence motif" description="Important for interaction with partner proteins" evidence="2">
    <location>
        <begin position="140"/>
        <end position="145"/>
    </location>
</feature>
<dbReference type="GO" id="GO:0009295">
    <property type="term" value="C:nucleoid"/>
    <property type="evidence" value="ECO:0007669"/>
    <property type="project" value="TreeGrafter"/>
</dbReference>
<dbReference type="EMBL" id="AZFW01000037">
    <property type="protein sequence ID" value="KRM28068.1"/>
    <property type="molecule type" value="Genomic_DNA"/>
</dbReference>